<evidence type="ECO:0000256" key="3">
    <source>
        <dbReference type="RuleBase" id="RU003457"/>
    </source>
</evidence>
<feature type="domain" description="Pirin N-terminal" evidence="4">
    <location>
        <begin position="13"/>
        <end position="118"/>
    </location>
</feature>
<dbReference type="CDD" id="cd02910">
    <property type="entry name" value="cupin_Yhhw_N"/>
    <property type="match status" value="1"/>
</dbReference>
<dbReference type="InterPro" id="IPR003829">
    <property type="entry name" value="Pirin_N_dom"/>
</dbReference>
<dbReference type="Proteomes" id="UP001177943">
    <property type="component" value="Chromosome"/>
</dbReference>
<keyword evidence="2" id="KW-0479">Metal-binding</keyword>
<feature type="binding site" evidence="2">
    <location>
        <position position="103"/>
    </location>
    <ligand>
        <name>Fe cation</name>
        <dbReference type="ChEBI" id="CHEBI:24875"/>
    </ligand>
</feature>
<dbReference type="EMBL" id="CP126084">
    <property type="protein sequence ID" value="WHX48422.1"/>
    <property type="molecule type" value="Genomic_DNA"/>
</dbReference>
<evidence type="ECO:0000313" key="6">
    <source>
        <dbReference type="EMBL" id="WHX48422.1"/>
    </source>
</evidence>
<evidence type="ECO:0000259" key="5">
    <source>
        <dbReference type="Pfam" id="PF17954"/>
    </source>
</evidence>
<feature type="binding site" evidence="2">
    <location>
        <position position="57"/>
    </location>
    <ligand>
        <name>Fe cation</name>
        <dbReference type="ChEBI" id="CHEBI:24875"/>
    </ligand>
</feature>
<dbReference type="RefSeq" id="WP_283925798.1">
    <property type="nucleotide sequence ID" value="NZ_CP126084.1"/>
</dbReference>
<organism evidence="6 7">
    <name type="scientific">Paenibacillus woosongensis</name>
    <dbReference type="NCBI Taxonomy" id="307580"/>
    <lineage>
        <taxon>Bacteria</taxon>
        <taxon>Bacillati</taxon>
        <taxon>Bacillota</taxon>
        <taxon>Bacilli</taxon>
        <taxon>Bacillales</taxon>
        <taxon>Paenibacillaceae</taxon>
        <taxon>Paenibacillus</taxon>
    </lineage>
</organism>
<dbReference type="InterPro" id="IPR041602">
    <property type="entry name" value="Quercetinase_C"/>
</dbReference>
<proteinExistence type="inferred from homology"/>
<dbReference type="PANTHER" id="PTHR43212:SF3">
    <property type="entry name" value="QUERCETIN 2,3-DIOXYGENASE"/>
    <property type="match status" value="1"/>
</dbReference>
<feature type="binding site" evidence="2">
    <location>
        <position position="101"/>
    </location>
    <ligand>
        <name>Fe cation</name>
        <dbReference type="ChEBI" id="CHEBI:24875"/>
    </ligand>
</feature>
<dbReference type="InterPro" id="IPR011051">
    <property type="entry name" value="RmlC_Cupin_sf"/>
</dbReference>
<dbReference type="Pfam" id="PF17954">
    <property type="entry name" value="Pirin_C_2"/>
    <property type="match status" value="1"/>
</dbReference>
<feature type="binding site" evidence="2">
    <location>
        <position position="59"/>
    </location>
    <ligand>
        <name>Fe cation</name>
        <dbReference type="ChEBI" id="CHEBI:24875"/>
    </ligand>
</feature>
<comment type="similarity">
    <text evidence="1 3">Belongs to the pirin family.</text>
</comment>
<dbReference type="PIRSF" id="PIRSF006232">
    <property type="entry name" value="Pirin"/>
    <property type="match status" value="1"/>
</dbReference>
<dbReference type="InterPro" id="IPR014710">
    <property type="entry name" value="RmlC-like_jellyroll"/>
</dbReference>
<dbReference type="Gene3D" id="2.60.120.10">
    <property type="entry name" value="Jelly Rolls"/>
    <property type="match status" value="2"/>
</dbReference>
<reference evidence="6" key="1">
    <citation type="submission" date="2023-05" db="EMBL/GenBank/DDBJ databases">
        <title>Comparative genomics of Bacillaceae isolates and their secondary metabolite potential.</title>
        <authorList>
            <person name="Song L."/>
            <person name="Nielsen L.J."/>
            <person name="Mohite O."/>
            <person name="Xu X."/>
            <person name="Weber T."/>
            <person name="Kovacs A.T."/>
        </authorList>
    </citation>
    <scope>NUCLEOTIDE SEQUENCE</scope>
    <source>
        <strain evidence="6">B2_4</strain>
    </source>
</reference>
<keyword evidence="2" id="KW-0408">Iron</keyword>
<dbReference type="GO" id="GO:0046872">
    <property type="term" value="F:metal ion binding"/>
    <property type="evidence" value="ECO:0007669"/>
    <property type="project" value="UniProtKB-KW"/>
</dbReference>
<name>A0AA95I8D2_9BACL</name>
<dbReference type="SUPFAM" id="SSF51182">
    <property type="entry name" value="RmlC-like cupins"/>
    <property type="match status" value="1"/>
</dbReference>
<comment type="cofactor">
    <cofactor evidence="2">
        <name>Fe cation</name>
        <dbReference type="ChEBI" id="CHEBI:24875"/>
    </cofactor>
    <text evidence="2">Binds 1 Fe cation per subunit.</text>
</comment>
<protein>
    <submittedName>
        <fullName evidence="6">Pirin family protein</fullName>
    </submittedName>
</protein>
<evidence type="ECO:0000313" key="7">
    <source>
        <dbReference type="Proteomes" id="UP001177943"/>
    </source>
</evidence>
<evidence type="ECO:0000256" key="2">
    <source>
        <dbReference type="PIRSR" id="PIRSR006232-1"/>
    </source>
</evidence>
<dbReference type="KEGG" id="pwn:QNH46_20475"/>
<dbReference type="AlphaFoldDB" id="A0AA95I8D2"/>
<dbReference type="InterPro" id="IPR012093">
    <property type="entry name" value="Pirin"/>
</dbReference>
<evidence type="ECO:0000259" key="4">
    <source>
        <dbReference type="Pfam" id="PF02678"/>
    </source>
</evidence>
<evidence type="ECO:0000256" key="1">
    <source>
        <dbReference type="ARBA" id="ARBA00008416"/>
    </source>
</evidence>
<dbReference type="PANTHER" id="PTHR43212">
    <property type="entry name" value="QUERCETIN 2,3-DIOXYGENASE"/>
    <property type="match status" value="1"/>
</dbReference>
<gene>
    <name evidence="6" type="ORF">QNH46_20475</name>
</gene>
<sequence length="239" mass="26616">MIKVVTAEERHTSDKGAIHSEFSFSFADYDDPSNAHFGCLLALNDNVVQPGQGLAPHPHHDLEIVTYVVSGTLRHEDDLGNRQDLAAGSVQVMSAGAGIRHAESNPSPTEPVRFIQMWFLPVQRNLRPAWDSRWFPWQEREGLLKPVIEPGGSGGSLRMNQDVRLFIPNLQTGEELVIPFGRERRTHLFMLAGHIDLYCGKQKFPLRPGDAARIRNAEELSVCSTGSEEAAEFILIDLP</sequence>
<dbReference type="Pfam" id="PF02678">
    <property type="entry name" value="Pirin"/>
    <property type="match status" value="1"/>
</dbReference>
<accession>A0AA95I8D2</accession>
<feature type="domain" description="Quercetin 2,3-dioxygenase C-terminal cupin" evidence="5">
    <location>
        <begin position="150"/>
        <end position="238"/>
    </location>
</feature>